<dbReference type="RefSeq" id="WP_084233973.1">
    <property type="nucleotide sequence ID" value="NZ_FWXW01000003.1"/>
</dbReference>
<evidence type="ECO:0000259" key="4">
    <source>
        <dbReference type="PROSITE" id="PS50970"/>
    </source>
</evidence>
<feature type="binding site" evidence="3">
    <location>
        <position position="269"/>
    </location>
    <ligand>
        <name>Zn(2+)</name>
        <dbReference type="ChEBI" id="CHEBI:29105"/>
    </ligand>
</feature>
<reference evidence="5 6" key="1">
    <citation type="submission" date="2017-04" db="EMBL/GenBank/DDBJ databases">
        <authorList>
            <person name="Afonso C.L."/>
            <person name="Miller P.J."/>
            <person name="Scott M.A."/>
            <person name="Spackman E."/>
            <person name="Goraichik I."/>
            <person name="Dimitrov K.M."/>
            <person name="Suarez D.L."/>
            <person name="Swayne D.E."/>
        </authorList>
    </citation>
    <scope>NUCLEOTIDE SEQUENCE [LARGE SCALE GENOMIC DNA]</scope>
    <source>
        <strain evidence="5 6">DSM 12816</strain>
    </source>
</reference>
<dbReference type="InterPro" id="IPR003726">
    <property type="entry name" value="HCY_dom"/>
</dbReference>
<dbReference type="Proteomes" id="UP000192790">
    <property type="component" value="Unassembled WGS sequence"/>
</dbReference>
<comment type="cofactor">
    <cofactor evidence="3">
        <name>Zn(2+)</name>
        <dbReference type="ChEBI" id="CHEBI:29105"/>
    </cofactor>
</comment>
<dbReference type="GO" id="GO:0046872">
    <property type="term" value="F:metal ion binding"/>
    <property type="evidence" value="ECO:0007669"/>
    <property type="project" value="UniProtKB-KW"/>
</dbReference>
<keyword evidence="3" id="KW-0862">Zinc</keyword>
<gene>
    <name evidence="5" type="ORF">SAMN02745168_1353</name>
</gene>
<dbReference type="STRING" id="1122930.SAMN02745168_1353"/>
<evidence type="ECO:0000256" key="3">
    <source>
        <dbReference type="PROSITE-ProRule" id="PRU00333"/>
    </source>
</evidence>
<feature type="binding site" evidence="3">
    <location>
        <position position="268"/>
    </location>
    <ligand>
        <name>Zn(2+)</name>
        <dbReference type="ChEBI" id="CHEBI:29105"/>
    </ligand>
</feature>
<keyword evidence="1 3" id="KW-0489">Methyltransferase</keyword>
<feature type="domain" description="Hcy-binding" evidence="4">
    <location>
        <begin position="1"/>
        <end position="283"/>
    </location>
</feature>
<protein>
    <submittedName>
        <fullName evidence="5">5-methyltetrahydrofolate--homocysteine methyltransferase</fullName>
    </submittedName>
</protein>
<keyword evidence="3" id="KW-0479">Metal-binding</keyword>
<dbReference type="AlphaFoldDB" id="A0A1W1ZZS2"/>
<dbReference type="OrthoDB" id="9803687at2"/>
<dbReference type="InterPro" id="IPR036589">
    <property type="entry name" value="HCY_dom_sf"/>
</dbReference>
<dbReference type="GO" id="GO:0032259">
    <property type="term" value="P:methylation"/>
    <property type="evidence" value="ECO:0007669"/>
    <property type="project" value="UniProtKB-KW"/>
</dbReference>
<dbReference type="PROSITE" id="PS50970">
    <property type="entry name" value="HCY"/>
    <property type="match status" value="1"/>
</dbReference>
<sequence>MDAIPLRLPFLMDGATGTALREQGMPPEACTEQWVLAHPEILVELQKRYVEAGSDVILAPTFGANGPRLARFGLEDKVEEYNAALVALSRRASGGKALVAGNLSPVGPLLDEEEPDRLERLIEIFARQGRALEEAGVDLFVVETMTDIAEARAAVIALREVSSRPVMVCFTVDGDGETADGADILAACVIMEGLGAAAFGINCSEGPKMVLEGLRRLTPYAAVPLVAKPNAGLPAEEGNDPACYLSPEEFAACVPDLARAGARIFGGCCGTGPEHIAALRKAVDAMDLSAPAGFPRDEDSILCASRTEVHFISPTVDVGETIECSPHLEEDILEAEDAPSGAVKIAVYSQDDLDVFNEAQYMIREALCLLSDSPEILEKALRLYNGRAFYDGTGAIEADVLERLKDKYGLIVL</sequence>
<dbReference type="EMBL" id="FWXW01000003">
    <property type="protein sequence ID" value="SMC53890.1"/>
    <property type="molecule type" value="Genomic_DNA"/>
</dbReference>
<dbReference type="PANTHER" id="PTHR11103">
    <property type="entry name" value="SLR1189 PROTEIN"/>
    <property type="match status" value="1"/>
</dbReference>
<dbReference type="Pfam" id="PF02574">
    <property type="entry name" value="S-methyl_trans"/>
    <property type="match status" value="1"/>
</dbReference>
<dbReference type="GO" id="GO:0008168">
    <property type="term" value="F:methyltransferase activity"/>
    <property type="evidence" value="ECO:0007669"/>
    <property type="project" value="UniProtKB-UniRule"/>
</dbReference>
<evidence type="ECO:0000313" key="5">
    <source>
        <dbReference type="EMBL" id="SMC53890.1"/>
    </source>
</evidence>
<organism evidence="5 6">
    <name type="scientific">Papillibacter cinnamivorans DSM 12816</name>
    <dbReference type="NCBI Taxonomy" id="1122930"/>
    <lineage>
        <taxon>Bacteria</taxon>
        <taxon>Bacillati</taxon>
        <taxon>Bacillota</taxon>
        <taxon>Clostridia</taxon>
        <taxon>Eubacteriales</taxon>
        <taxon>Oscillospiraceae</taxon>
        <taxon>Papillibacter</taxon>
    </lineage>
</organism>
<accession>A0A1W1ZZS2</accession>
<keyword evidence="6" id="KW-1185">Reference proteome</keyword>
<dbReference type="PANTHER" id="PTHR11103:SF18">
    <property type="entry name" value="SLR1189 PROTEIN"/>
    <property type="match status" value="1"/>
</dbReference>
<evidence type="ECO:0000256" key="1">
    <source>
        <dbReference type="ARBA" id="ARBA00022603"/>
    </source>
</evidence>
<proteinExistence type="predicted"/>
<evidence type="ECO:0000313" key="6">
    <source>
        <dbReference type="Proteomes" id="UP000192790"/>
    </source>
</evidence>
<evidence type="ECO:0000256" key="2">
    <source>
        <dbReference type="ARBA" id="ARBA00022679"/>
    </source>
</evidence>
<name>A0A1W1ZZS2_9FIRM</name>
<keyword evidence="2 3" id="KW-0808">Transferase</keyword>
<dbReference type="SUPFAM" id="SSF82282">
    <property type="entry name" value="Homocysteine S-methyltransferase"/>
    <property type="match status" value="1"/>
</dbReference>
<feature type="binding site" evidence="3">
    <location>
        <position position="203"/>
    </location>
    <ligand>
        <name>Zn(2+)</name>
        <dbReference type="ChEBI" id="CHEBI:29105"/>
    </ligand>
</feature>
<dbReference type="Gene3D" id="3.20.20.330">
    <property type="entry name" value="Homocysteine-binding-like domain"/>
    <property type="match status" value="1"/>
</dbReference>